<sequence length="102" mass="12030">MEELISQKKTIGLYIFDEEKKIFTSDVEITLGIKKLKDGLYKAEYYFFDGYETGLSEDFQLYFEGNENEAKEKAILSWNEDAEIFMGYPIIYTNIYCEIENV</sequence>
<comment type="caution">
    <text evidence="1">The sequence shown here is derived from an EMBL/GenBank/DDBJ whole genome shotgun (WGS) entry which is preliminary data.</text>
</comment>
<gene>
    <name evidence="1" type="ORF">AAG747_12825</name>
</gene>
<proteinExistence type="predicted"/>
<dbReference type="Proteomes" id="UP001403385">
    <property type="component" value="Unassembled WGS sequence"/>
</dbReference>
<accession>A0AAW9S5P4</accession>
<reference evidence="1 2" key="1">
    <citation type="submission" date="2024-04" db="EMBL/GenBank/DDBJ databases">
        <title>Novel genus in family Flammeovirgaceae.</title>
        <authorList>
            <person name="Nguyen T.H."/>
            <person name="Vuong T.Q."/>
            <person name="Le H."/>
            <person name="Kim S.-G."/>
        </authorList>
    </citation>
    <scope>NUCLEOTIDE SEQUENCE [LARGE SCALE GENOMIC DNA]</scope>
    <source>
        <strain evidence="1 2">JCM 23209</strain>
    </source>
</reference>
<dbReference type="EMBL" id="JBDKWZ010000006">
    <property type="protein sequence ID" value="MEN7548797.1"/>
    <property type="molecule type" value="Genomic_DNA"/>
</dbReference>
<organism evidence="1 2">
    <name type="scientific">Rapidithrix thailandica</name>
    <dbReference type="NCBI Taxonomy" id="413964"/>
    <lineage>
        <taxon>Bacteria</taxon>
        <taxon>Pseudomonadati</taxon>
        <taxon>Bacteroidota</taxon>
        <taxon>Cytophagia</taxon>
        <taxon>Cytophagales</taxon>
        <taxon>Flammeovirgaceae</taxon>
        <taxon>Rapidithrix</taxon>
    </lineage>
</organism>
<name>A0AAW9S5P4_9BACT</name>
<keyword evidence="2" id="KW-1185">Reference proteome</keyword>
<dbReference type="AlphaFoldDB" id="A0AAW9S5P4"/>
<evidence type="ECO:0000313" key="1">
    <source>
        <dbReference type="EMBL" id="MEN7548797.1"/>
    </source>
</evidence>
<protein>
    <submittedName>
        <fullName evidence="1">Uncharacterized protein</fullName>
    </submittedName>
</protein>
<evidence type="ECO:0000313" key="2">
    <source>
        <dbReference type="Proteomes" id="UP001403385"/>
    </source>
</evidence>